<evidence type="ECO:0008006" key="4">
    <source>
        <dbReference type="Google" id="ProtNLM"/>
    </source>
</evidence>
<dbReference type="STRING" id="1763534.GCA_001831475_00043"/>
<evidence type="ECO:0000313" key="2">
    <source>
        <dbReference type="EMBL" id="OCB78075.1"/>
    </source>
</evidence>
<gene>
    <name evidence="2" type="ORF">LPBF_03770</name>
</gene>
<dbReference type="GO" id="GO:0015628">
    <property type="term" value="P:protein secretion by the type II secretion system"/>
    <property type="evidence" value="ECO:0007669"/>
    <property type="project" value="TreeGrafter"/>
</dbReference>
<dbReference type="Proteomes" id="UP000093510">
    <property type="component" value="Unassembled WGS sequence"/>
</dbReference>
<comment type="caution">
    <text evidence="2">The sequence shown here is derived from an EMBL/GenBank/DDBJ whole genome shotgun (WGS) entry which is preliminary data.</text>
</comment>
<evidence type="ECO:0000256" key="1">
    <source>
        <dbReference type="SAM" id="Phobius"/>
    </source>
</evidence>
<dbReference type="InterPro" id="IPR051675">
    <property type="entry name" value="Endo/Exo/Phosphatase_dom_1"/>
</dbReference>
<dbReference type="Pfam" id="PF12836">
    <property type="entry name" value="HHH_3"/>
    <property type="match status" value="2"/>
</dbReference>
<dbReference type="Gene3D" id="1.10.150.320">
    <property type="entry name" value="Photosystem II 12 kDa extrinsic protein"/>
    <property type="match status" value="1"/>
</dbReference>
<proteinExistence type="predicted"/>
<sequence length="293" mass="33706">MLFSKIRSYFNYSKEQTRAVLLLLGLIIGLQLLYFCVNVTATSPEDPQGQKWLSLQTEIDSLKQEAIPVKSKIAPFNPNFITDYKGYRLGMSVPEIDRLHAFRKKNNFVNSAKEFQAVTQVSDSLLQEMAVYFKFPDWVTRAQNTNQHRQYSKKSFTKTDVVKTDINKATPEDLIKVYGVGAVFADRILKRKKQLGCFVAMEQMEEIWGLSPQAIEGVNRYFKVMELPSIAKLNINTASLKEIAQFPYFKYALARKIIIYRSSNGDFKNIQDLTKIKDFPTEKTGIIDLYLSF</sequence>
<feature type="transmembrane region" description="Helical" evidence="1">
    <location>
        <begin position="20"/>
        <end position="41"/>
    </location>
</feature>
<keyword evidence="1" id="KW-0472">Membrane</keyword>
<reference evidence="2 3" key="1">
    <citation type="submission" date="2016-03" db="EMBL/GenBank/DDBJ databases">
        <authorList>
            <person name="Ploux O."/>
        </authorList>
    </citation>
    <scope>NUCLEOTIDE SEQUENCE [LARGE SCALE GENOMIC DNA]</scope>
    <source>
        <strain evidence="2 3">LPB0076</strain>
    </source>
</reference>
<dbReference type="Gene3D" id="1.10.150.280">
    <property type="entry name" value="AF1531-like domain"/>
    <property type="match status" value="1"/>
</dbReference>
<dbReference type="AlphaFoldDB" id="A0A1B9E802"/>
<dbReference type="OrthoDB" id="981124at2"/>
<evidence type="ECO:0000313" key="3">
    <source>
        <dbReference type="Proteomes" id="UP000093510"/>
    </source>
</evidence>
<dbReference type="PANTHER" id="PTHR21180">
    <property type="entry name" value="ENDONUCLEASE/EXONUCLEASE/PHOSPHATASE FAMILY DOMAIN-CONTAINING PROTEIN 1"/>
    <property type="match status" value="1"/>
</dbReference>
<dbReference type="EMBL" id="LVEP01000013">
    <property type="protein sequence ID" value="OCB78075.1"/>
    <property type="molecule type" value="Genomic_DNA"/>
</dbReference>
<protein>
    <recommendedName>
        <fullName evidence="4">Competence protein ComEA</fullName>
    </recommendedName>
</protein>
<name>A0A1B9E802_9FLAO</name>
<keyword evidence="1" id="KW-1133">Transmembrane helix</keyword>
<dbReference type="PANTHER" id="PTHR21180:SF32">
    <property type="entry name" value="ENDONUCLEASE_EXONUCLEASE_PHOSPHATASE FAMILY DOMAIN-CONTAINING PROTEIN 1"/>
    <property type="match status" value="1"/>
</dbReference>
<dbReference type="SUPFAM" id="SSF47781">
    <property type="entry name" value="RuvA domain 2-like"/>
    <property type="match status" value="2"/>
</dbReference>
<keyword evidence="3" id="KW-1185">Reference proteome</keyword>
<dbReference type="GO" id="GO:0015627">
    <property type="term" value="C:type II protein secretion system complex"/>
    <property type="evidence" value="ECO:0007669"/>
    <property type="project" value="TreeGrafter"/>
</dbReference>
<accession>A0A1B9E802</accession>
<dbReference type="InterPro" id="IPR010994">
    <property type="entry name" value="RuvA_2-like"/>
</dbReference>
<organism evidence="2 3">
    <name type="scientific">Flavobacterium crassostreae</name>
    <dbReference type="NCBI Taxonomy" id="1763534"/>
    <lineage>
        <taxon>Bacteria</taxon>
        <taxon>Pseudomonadati</taxon>
        <taxon>Bacteroidota</taxon>
        <taxon>Flavobacteriia</taxon>
        <taxon>Flavobacteriales</taxon>
        <taxon>Flavobacteriaceae</taxon>
        <taxon>Flavobacterium</taxon>
    </lineage>
</organism>
<keyword evidence="1" id="KW-0812">Transmembrane</keyword>
<dbReference type="RefSeq" id="WP_066332636.1">
    <property type="nucleotide sequence ID" value="NZ_CP017688.1"/>
</dbReference>